<evidence type="ECO:0000256" key="1">
    <source>
        <dbReference type="SAM" id="MobiDB-lite"/>
    </source>
</evidence>
<name>A0A6J4Q833_9ACTN</name>
<evidence type="ECO:0000313" key="2">
    <source>
        <dbReference type="EMBL" id="CAA9435545.1"/>
    </source>
</evidence>
<organism evidence="2">
    <name type="scientific">uncultured Rubrobacteraceae bacterium</name>
    <dbReference type="NCBI Taxonomy" id="349277"/>
    <lineage>
        <taxon>Bacteria</taxon>
        <taxon>Bacillati</taxon>
        <taxon>Actinomycetota</taxon>
        <taxon>Rubrobacteria</taxon>
        <taxon>Rubrobacterales</taxon>
        <taxon>Rubrobacteraceae</taxon>
        <taxon>environmental samples</taxon>
    </lineage>
</organism>
<dbReference type="EMBL" id="CADCUV010000175">
    <property type="protein sequence ID" value="CAA9435545.1"/>
    <property type="molecule type" value="Genomic_DNA"/>
</dbReference>
<protein>
    <submittedName>
        <fullName evidence="2">Uncharacterized protein</fullName>
    </submittedName>
</protein>
<feature type="compositionally biased region" description="Basic residues" evidence="1">
    <location>
        <begin position="42"/>
        <end position="51"/>
    </location>
</feature>
<proteinExistence type="predicted"/>
<feature type="non-terminal residue" evidence="2">
    <location>
        <position position="1"/>
    </location>
</feature>
<feature type="non-terminal residue" evidence="2">
    <location>
        <position position="67"/>
    </location>
</feature>
<feature type="region of interest" description="Disordered" evidence="1">
    <location>
        <begin position="1"/>
        <end position="67"/>
    </location>
</feature>
<reference evidence="2" key="1">
    <citation type="submission" date="2020-02" db="EMBL/GenBank/DDBJ databases">
        <authorList>
            <person name="Meier V. D."/>
        </authorList>
    </citation>
    <scope>NUCLEOTIDE SEQUENCE</scope>
    <source>
        <strain evidence="2">AVDCRST_MAG22</strain>
    </source>
</reference>
<dbReference type="AlphaFoldDB" id="A0A6J4Q833"/>
<gene>
    <name evidence="2" type="ORF">AVDCRST_MAG22-3632</name>
</gene>
<accession>A0A6J4Q833</accession>
<feature type="compositionally biased region" description="Basic and acidic residues" evidence="1">
    <location>
        <begin position="1"/>
        <end position="10"/>
    </location>
</feature>
<sequence length="67" mass="7711">CTRTPPREAPKNPGPSPGRTKRPWNCCGNSPRTPLPSGPRRSSTRWHARRARPSERRRAWRWRASPA</sequence>